<evidence type="ECO:0000259" key="1">
    <source>
        <dbReference type="Pfam" id="PF00565"/>
    </source>
</evidence>
<evidence type="ECO:0000313" key="2">
    <source>
        <dbReference type="EMBL" id="GMM59617.1"/>
    </source>
</evidence>
<comment type="caution">
    <text evidence="2">The sequence shown here is derived from an EMBL/GenBank/DDBJ whole genome shotgun (WGS) entry which is preliminary data.</text>
</comment>
<gene>
    <name evidence="2" type="ORF">NUTIK01_03940</name>
</gene>
<sequence length="188" mass="19971">MDRRSDDRTDMKKTTRNPSLLVLAAIVALGGGSALLRPDLLSFLHRQIAPERSAPELPAPGADKAELGGTKLGACRAVDGDTLRCGSERIRLLGIDAPEMPGHCHGSRVCAPGDPFASQRHLAAALDGNLTIHRMGTDRYGRTLATVSGSAGDLSCGQLKAGLAIYKPRWDNQHRVASLCPEQAQDTL</sequence>
<dbReference type="Proteomes" id="UP001187221">
    <property type="component" value="Unassembled WGS sequence"/>
</dbReference>
<dbReference type="Gene3D" id="2.40.50.90">
    <property type="match status" value="1"/>
</dbReference>
<dbReference type="InterPro" id="IPR016071">
    <property type="entry name" value="Staphylococal_nuclease_OB-fold"/>
</dbReference>
<proteinExistence type="predicted"/>
<evidence type="ECO:0000313" key="3">
    <source>
        <dbReference type="Proteomes" id="UP001187221"/>
    </source>
</evidence>
<dbReference type="Pfam" id="PF00565">
    <property type="entry name" value="SNase"/>
    <property type="match status" value="1"/>
</dbReference>
<name>A0ABQ6P451_9SPHN</name>
<organism evidence="2 3">
    <name type="scientific">Novosphingobium pituita</name>
    <dbReference type="NCBI Taxonomy" id="3056842"/>
    <lineage>
        <taxon>Bacteria</taxon>
        <taxon>Pseudomonadati</taxon>
        <taxon>Pseudomonadota</taxon>
        <taxon>Alphaproteobacteria</taxon>
        <taxon>Sphingomonadales</taxon>
        <taxon>Sphingomonadaceae</taxon>
        <taxon>Novosphingobium</taxon>
    </lineage>
</organism>
<feature type="domain" description="TNase-like" evidence="1">
    <location>
        <begin position="89"/>
        <end position="173"/>
    </location>
</feature>
<dbReference type="EMBL" id="BTFW01000001">
    <property type="protein sequence ID" value="GMM59617.1"/>
    <property type="molecule type" value="Genomic_DNA"/>
</dbReference>
<dbReference type="InterPro" id="IPR035437">
    <property type="entry name" value="SNase_OB-fold_sf"/>
</dbReference>
<dbReference type="SUPFAM" id="SSF50199">
    <property type="entry name" value="Staphylococcal nuclease"/>
    <property type="match status" value="1"/>
</dbReference>
<protein>
    <recommendedName>
        <fullName evidence="1">TNase-like domain-containing protein</fullName>
    </recommendedName>
</protein>
<accession>A0ABQ6P451</accession>
<keyword evidence="3" id="KW-1185">Reference proteome</keyword>
<reference evidence="2 3" key="1">
    <citation type="submission" date="2023-06" db="EMBL/GenBank/DDBJ databases">
        <title>Draft genome sequence of Novosphingobium sp. strain IK01.</title>
        <authorList>
            <person name="Hatamoto M."/>
            <person name="Ikarashi T."/>
            <person name="Yamaguchi T."/>
        </authorList>
    </citation>
    <scope>NUCLEOTIDE SEQUENCE [LARGE SCALE GENOMIC DNA]</scope>
    <source>
        <strain evidence="2 3">IK01</strain>
    </source>
</reference>